<dbReference type="PROSITE" id="PS00061">
    <property type="entry name" value="ADH_SHORT"/>
    <property type="match status" value="1"/>
</dbReference>
<dbReference type="PRINTS" id="PR00081">
    <property type="entry name" value="GDHRDH"/>
</dbReference>
<evidence type="ECO:0000313" key="4">
    <source>
        <dbReference type="EMBL" id="KJF16305.1"/>
    </source>
</evidence>
<protein>
    <submittedName>
        <fullName evidence="4">3-oxoacyl-[acyl-carrier-protein] reductase FabG</fullName>
        <ecNumber evidence="4">1.1.1.100</ecNumber>
    </submittedName>
</protein>
<dbReference type="PRINTS" id="PR00080">
    <property type="entry name" value="SDRFAMILY"/>
</dbReference>
<name>A0A0D8HEB5_9ACTN</name>
<dbReference type="EC" id="1.1.1.100" evidence="4"/>
<keyword evidence="3 4" id="KW-0560">Oxidoreductase</keyword>
<evidence type="ECO:0000256" key="1">
    <source>
        <dbReference type="ARBA" id="ARBA00006484"/>
    </source>
</evidence>
<reference evidence="4 5" key="1">
    <citation type="submission" date="2015-01" db="EMBL/GenBank/DDBJ databases">
        <title>Draft genome of the acidophilic iron oxidizer Acidithrix ferrooxidans strain Py-F3.</title>
        <authorList>
            <person name="Poehlein A."/>
            <person name="Eisen S."/>
            <person name="Schloemann M."/>
            <person name="Johnson B.D."/>
            <person name="Daniel R."/>
            <person name="Muehling M."/>
        </authorList>
    </citation>
    <scope>NUCLEOTIDE SEQUENCE [LARGE SCALE GENOMIC DNA]</scope>
    <source>
        <strain evidence="4 5">Py-F3</strain>
    </source>
</reference>
<dbReference type="InterPro" id="IPR002347">
    <property type="entry name" value="SDR_fam"/>
</dbReference>
<gene>
    <name evidence="4" type="primary">fabG11</name>
    <name evidence="4" type="ORF">AXFE_28690</name>
</gene>
<organism evidence="4 5">
    <name type="scientific">Acidithrix ferrooxidans</name>
    <dbReference type="NCBI Taxonomy" id="1280514"/>
    <lineage>
        <taxon>Bacteria</taxon>
        <taxon>Bacillati</taxon>
        <taxon>Actinomycetota</taxon>
        <taxon>Acidimicrobiia</taxon>
        <taxon>Acidimicrobiales</taxon>
        <taxon>Acidimicrobiaceae</taxon>
        <taxon>Acidithrix</taxon>
    </lineage>
</organism>
<evidence type="ECO:0000256" key="2">
    <source>
        <dbReference type="ARBA" id="ARBA00022857"/>
    </source>
</evidence>
<comment type="similarity">
    <text evidence="1">Belongs to the short-chain dehydrogenases/reductases (SDR) family.</text>
</comment>
<dbReference type="PATRIC" id="fig|1280514.3.peg.3781"/>
<dbReference type="PANTHER" id="PTHR43618">
    <property type="entry name" value="7-ALPHA-HYDROXYSTEROID DEHYDROGENASE"/>
    <property type="match status" value="1"/>
</dbReference>
<keyword evidence="2" id="KW-0521">NADP</keyword>
<dbReference type="RefSeq" id="WP_052606555.1">
    <property type="nucleotide sequence ID" value="NZ_JXYS01000089.1"/>
</dbReference>
<dbReference type="AlphaFoldDB" id="A0A0D8HEB5"/>
<dbReference type="InterPro" id="IPR036291">
    <property type="entry name" value="NAD(P)-bd_dom_sf"/>
</dbReference>
<proteinExistence type="inferred from homology"/>
<evidence type="ECO:0000313" key="5">
    <source>
        <dbReference type="Proteomes" id="UP000032360"/>
    </source>
</evidence>
<dbReference type="FunFam" id="3.40.50.720:FF:000084">
    <property type="entry name" value="Short-chain dehydrogenase reductase"/>
    <property type="match status" value="1"/>
</dbReference>
<dbReference type="InterPro" id="IPR020904">
    <property type="entry name" value="Sc_DH/Rdtase_CS"/>
</dbReference>
<dbReference type="Gene3D" id="3.40.50.720">
    <property type="entry name" value="NAD(P)-binding Rossmann-like Domain"/>
    <property type="match status" value="1"/>
</dbReference>
<sequence>MKTALVTGGTSGIGLATVEALVAKGYTVYATSVRSAQAGLEMEESSNGAIRYVQADVTDKEHRNNLYEVIENEVSGLDVLVNNAGYTKVIPHRDLEGASDDVWAKILDTNLMGTWWMCKEFYPLLGANGGCIINVTSIAGIRPTGSSIPYAVSKAAINHLTTLLAASFENGVRVNAVAPGLIDTPWTKDWEQIREHVGKTAPLKRSGQPKDVATVICSIIDATYMTGQVITVDGGLTLK</sequence>
<dbReference type="SUPFAM" id="SSF51735">
    <property type="entry name" value="NAD(P)-binding Rossmann-fold domains"/>
    <property type="match status" value="1"/>
</dbReference>
<dbReference type="EMBL" id="JXYS01000089">
    <property type="protein sequence ID" value="KJF16305.1"/>
    <property type="molecule type" value="Genomic_DNA"/>
</dbReference>
<keyword evidence="5" id="KW-1185">Reference proteome</keyword>
<dbReference type="InterPro" id="IPR052178">
    <property type="entry name" value="Sec_Metab_Biosynth_SDR"/>
</dbReference>
<dbReference type="GO" id="GO:0004316">
    <property type="term" value="F:3-oxoacyl-[acyl-carrier-protein] reductase (NADPH) activity"/>
    <property type="evidence" value="ECO:0007669"/>
    <property type="project" value="UniProtKB-EC"/>
</dbReference>
<dbReference type="OrthoDB" id="7064009at2"/>
<dbReference type="PANTHER" id="PTHR43618:SF12">
    <property type="entry name" value="OXIDOREDUCTASE, SHORT-CHAIN DEHYDROGENASE_REDUCTASE FAMILY (AFU_ORTHOLOGUE AFUA_1G14540)"/>
    <property type="match status" value="1"/>
</dbReference>
<dbReference type="Pfam" id="PF13561">
    <property type="entry name" value="adh_short_C2"/>
    <property type="match status" value="1"/>
</dbReference>
<dbReference type="CDD" id="cd05233">
    <property type="entry name" value="SDR_c"/>
    <property type="match status" value="1"/>
</dbReference>
<accession>A0A0D8HEB5</accession>
<comment type="caution">
    <text evidence="4">The sequence shown here is derived from an EMBL/GenBank/DDBJ whole genome shotgun (WGS) entry which is preliminary data.</text>
</comment>
<dbReference type="Proteomes" id="UP000032360">
    <property type="component" value="Unassembled WGS sequence"/>
</dbReference>
<evidence type="ECO:0000256" key="3">
    <source>
        <dbReference type="ARBA" id="ARBA00023002"/>
    </source>
</evidence>
<dbReference type="STRING" id="1280514.AXFE_28690"/>